<reference evidence="1 2" key="2">
    <citation type="journal article" date="2022" name="Mol. Ecol. Resour.">
        <title>The genomes of chicory, endive, great burdock and yacon provide insights into Asteraceae paleo-polyploidization history and plant inulin production.</title>
        <authorList>
            <person name="Fan W."/>
            <person name="Wang S."/>
            <person name="Wang H."/>
            <person name="Wang A."/>
            <person name="Jiang F."/>
            <person name="Liu H."/>
            <person name="Zhao H."/>
            <person name="Xu D."/>
            <person name="Zhang Y."/>
        </authorList>
    </citation>
    <scope>NUCLEOTIDE SEQUENCE [LARGE SCALE GENOMIC DNA]</scope>
    <source>
        <strain evidence="2">cv. Yunnan</strain>
        <tissue evidence="1">Leaves</tissue>
    </source>
</reference>
<evidence type="ECO:0000313" key="1">
    <source>
        <dbReference type="EMBL" id="KAI3820540.1"/>
    </source>
</evidence>
<protein>
    <submittedName>
        <fullName evidence="1">Uncharacterized protein</fullName>
    </submittedName>
</protein>
<keyword evidence="2" id="KW-1185">Reference proteome</keyword>
<name>A0ACB9JLA9_9ASTR</name>
<dbReference type="EMBL" id="CM042020">
    <property type="protein sequence ID" value="KAI3820540.1"/>
    <property type="molecule type" value="Genomic_DNA"/>
</dbReference>
<proteinExistence type="predicted"/>
<sequence length="516" mass="57909">MKAVGSLPVISGRRSEAQFHQFAGGRKTNSDTGIKEIHIAAMVLTSRIKSVDFFRKIPRDLTEASLSGAGLSIVAAVSMLFLFGMELHNYLAISTTTSVIIDQSSDSEFLLIGFNMSFPALSCEFASLDVSDVLGTNRLNITKTVRKYAINKHLQATGSEIDPMPTFTIIKHDDKIDEEYGEGSVTLNSHNFDRISQQYSILVVNFFAPWCHWSNLLKPSWEKAAKIIRERHNLETDGRILLGKVDCTKEADFCRSHHIQGYPSIRIFRRGSDIKDTHGIHDHESYYGHRDTDSLVEAMEHLVAPLDSRKFVEDKYGKTIIYAKRPAPREAGCRIEGFVQVKKVPGNIIVSARSESHSFDASRINISHVINSFNFGKKVTPRLMSDLKRLKPYIESHDKLAGKAYINLEDRANVTIEHYLQVVKTEVISSSHQLIEDYEYTTHSSLVHAVTIPVAKFHLEPSPLQILVTEDPKSFTHFITNVCAIIGGIFTVAGILDSLLYNTMRAVKKIELGKNF</sequence>
<comment type="caution">
    <text evidence="1">The sequence shown here is derived from an EMBL/GenBank/DDBJ whole genome shotgun (WGS) entry which is preliminary data.</text>
</comment>
<gene>
    <name evidence="1" type="ORF">L1987_08088</name>
</gene>
<reference evidence="2" key="1">
    <citation type="journal article" date="2022" name="Mol. Ecol. Resour.">
        <title>The genomes of chicory, endive, great burdock and yacon provide insights into Asteraceae palaeo-polyploidization history and plant inulin production.</title>
        <authorList>
            <person name="Fan W."/>
            <person name="Wang S."/>
            <person name="Wang H."/>
            <person name="Wang A."/>
            <person name="Jiang F."/>
            <person name="Liu H."/>
            <person name="Zhao H."/>
            <person name="Xu D."/>
            <person name="Zhang Y."/>
        </authorList>
    </citation>
    <scope>NUCLEOTIDE SEQUENCE [LARGE SCALE GENOMIC DNA]</scope>
    <source>
        <strain evidence="2">cv. Yunnan</strain>
    </source>
</reference>
<organism evidence="1 2">
    <name type="scientific">Smallanthus sonchifolius</name>
    <dbReference type="NCBI Taxonomy" id="185202"/>
    <lineage>
        <taxon>Eukaryota</taxon>
        <taxon>Viridiplantae</taxon>
        <taxon>Streptophyta</taxon>
        <taxon>Embryophyta</taxon>
        <taxon>Tracheophyta</taxon>
        <taxon>Spermatophyta</taxon>
        <taxon>Magnoliopsida</taxon>
        <taxon>eudicotyledons</taxon>
        <taxon>Gunneridae</taxon>
        <taxon>Pentapetalae</taxon>
        <taxon>asterids</taxon>
        <taxon>campanulids</taxon>
        <taxon>Asterales</taxon>
        <taxon>Asteraceae</taxon>
        <taxon>Asteroideae</taxon>
        <taxon>Heliantheae alliance</taxon>
        <taxon>Millerieae</taxon>
        <taxon>Smallanthus</taxon>
    </lineage>
</organism>
<evidence type="ECO:0000313" key="2">
    <source>
        <dbReference type="Proteomes" id="UP001056120"/>
    </source>
</evidence>
<accession>A0ACB9JLA9</accession>
<dbReference type="Proteomes" id="UP001056120">
    <property type="component" value="Linkage Group LG03"/>
</dbReference>